<dbReference type="EMBL" id="BCSX01000056">
    <property type="protein sequence ID" value="GAS92704.1"/>
    <property type="molecule type" value="Genomic_DNA"/>
</dbReference>
<protein>
    <submittedName>
        <fullName evidence="1">Phage protein, holin</fullName>
    </submittedName>
</protein>
<sequence length="100" mass="10573">MQITIPPIPPFLLDLGERAVKTFAGTLLTVLTGGIVGTMSLTSLPWAEALNTAAGTTVVSIIFSLASAQWGDKTASLVKQVEYKLTGGVKTLSLPFRRAR</sequence>
<proteinExistence type="predicted"/>
<dbReference type="RefSeq" id="WP_062832257.1">
    <property type="nucleotide sequence ID" value="NZ_BCSX01000056.1"/>
</dbReference>
<reference evidence="2" key="2">
    <citation type="submission" date="2016-02" db="EMBL/GenBank/DDBJ databases">
        <title>Draft genome sequence of five rapidly growing Mycobacterium species.</title>
        <authorList>
            <person name="Katahira K."/>
            <person name="Gotou Y."/>
            <person name="Iida K."/>
            <person name="Ogura Y."/>
            <person name="Hayashi T."/>
        </authorList>
    </citation>
    <scope>NUCLEOTIDE SEQUENCE [LARGE SCALE GENOMIC DNA]</scope>
    <source>
        <strain evidence="2">JCM15654</strain>
    </source>
</reference>
<dbReference type="Pfam" id="PF16945">
    <property type="entry name" value="Phage_r1t_holin"/>
    <property type="match status" value="1"/>
</dbReference>
<keyword evidence="2" id="KW-1185">Reference proteome</keyword>
<dbReference type="STRING" id="146020.RMCB_6800"/>
<dbReference type="InterPro" id="IPR020109">
    <property type="entry name" value="Holin_r1t"/>
</dbReference>
<dbReference type="AlphaFoldDB" id="A0A117I868"/>
<comment type="caution">
    <text evidence="1">The sequence shown here is derived from an EMBL/GenBank/DDBJ whole genome shotgun (WGS) entry which is preliminary data.</text>
</comment>
<accession>A0A117I868</accession>
<evidence type="ECO:0000313" key="2">
    <source>
        <dbReference type="Proteomes" id="UP000069620"/>
    </source>
</evidence>
<gene>
    <name evidence="1" type="ORF">RMCB_6800</name>
</gene>
<dbReference type="Proteomes" id="UP000069620">
    <property type="component" value="Unassembled WGS sequence"/>
</dbReference>
<evidence type="ECO:0000313" key="1">
    <source>
        <dbReference type="EMBL" id="GAS92704.1"/>
    </source>
</evidence>
<name>A0A117I868_9MYCO</name>
<organism evidence="1 2">
    <name type="scientific">Mycolicibacterium brisbanense</name>
    <dbReference type="NCBI Taxonomy" id="146020"/>
    <lineage>
        <taxon>Bacteria</taxon>
        <taxon>Bacillati</taxon>
        <taxon>Actinomycetota</taxon>
        <taxon>Actinomycetes</taxon>
        <taxon>Mycobacteriales</taxon>
        <taxon>Mycobacteriaceae</taxon>
        <taxon>Mycolicibacterium</taxon>
    </lineage>
</organism>
<reference evidence="2" key="1">
    <citation type="journal article" date="2016" name="Genome Announc.">
        <title>Draft Genome Sequences of Five Rapidly Growing Mycobacterium Species, M. thermoresistibile, M. fortuitum subsp. acetamidolyticum, M. canariasense, M. brisbanense, and M. novocastrense.</title>
        <authorList>
            <person name="Katahira K."/>
            <person name="Ogura Y."/>
            <person name="Gotoh Y."/>
            <person name="Hayashi T."/>
        </authorList>
    </citation>
    <scope>NUCLEOTIDE SEQUENCE [LARGE SCALE GENOMIC DNA]</scope>
    <source>
        <strain evidence="2">JCM15654</strain>
    </source>
</reference>